<evidence type="ECO:0000313" key="8">
    <source>
        <dbReference type="EMBL" id="OMC43326.1"/>
    </source>
</evidence>
<sequence>MGENRGVTYYPPRPPADHGAEHPGMANYPSDETPRRPRRQSVPSSNRWLPPLDEQHAAAHPRNDESPRSHGVGSAAGERVTVTRAAAARSREMGSRMYGFVHRAATADGADKSGLTALTWPVVANFAVDAAMAVALANTLFFAAASGESKSKVALYLLITIAPFAVIAPLIGPALDRLQHGRRMALAASFVLRTVLIVILIANYDGATGSYPSWVLYPCALGMMVLSKSFSVLRSAVTPRVLPPSIDLVRVNSRLTTFGLLGGTVVGGGIAAGAEYLFNVAQLPGALYVVVAVSVAGAVLSMRIPKWVEVTEGEVPTTLSYHGQSGDPGELRRQPRKSKAMRQPLGRNTITALWGNCTIKVMVGFLFLYPAFVAKSHDASGWEQLLILGLIGAAAGIGNFGGNIAAARLKLGHPAQLVVRAAAAVTVVALATAITGNLLVAAGATLVTSGASAIAKASLDASLQDDLPEASRASAFGRSESVLQLAWVAGGATGVLIYTDLTAGFTTITAVLILGLAQTIVSYRGESLIPGLGGNRPVHAAREGGSRPAAAPTAQWGSR</sequence>
<dbReference type="EMBL" id="MBER01000080">
    <property type="protein sequence ID" value="OMC43326.1"/>
    <property type="molecule type" value="Genomic_DNA"/>
</dbReference>
<feature type="transmembrane region" description="Helical" evidence="7">
    <location>
        <begin position="214"/>
        <end position="233"/>
    </location>
</feature>
<comment type="subcellular location">
    <subcellularLocation>
        <location evidence="1">Cell membrane</location>
        <topology evidence="1">Multi-pass membrane protein</topology>
    </subcellularLocation>
</comment>
<evidence type="ECO:0000256" key="6">
    <source>
        <dbReference type="SAM" id="MobiDB-lite"/>
    </source>
</evidence>
<feature type="transmembrane region" description="Helical" evidence="7">
    <location>
        <begin position="417"/>
        <end position="440"/>
    </location>
</feature>
<evidence type="ECO:0000256" key="7">
    <source>
        <dbReference type="SAM" id="Phobius"/>
    </source>
</evidence>
<organism evidence="8 9">
    <name type="scientific">Mycolicibacterium fortuitum</name>
    <name type="common">Mycobacterium fortuitum</name>
    <dbReference type="NCBI Taxonomy" id="1766"/>
    <lineage>
        <taxon>Bacteria</taxon>
        <taxon>Bacillati</taxon>
        <taxon>Actinomycetota</taxon>
        <taxon>Actinomycetes</taxon>
        <taxon>Mycobacteriales</taxon>
        <taxon>Mycobacteriaceae</taxon>
        <taxon>Mycolicibacterium</taxon>
    </lineage>
</organism>
<dbReference type="AlphaFoldDB" id="A0ABD6QKU3"/>
<feature type="compositionally biased region" description="Basic and acidic residues" evidence="6">
    <location>
        <begin position="53"/>
        <end position="68"/>
    </location>
</feature>
<protein>
    <recommendedName>
        <fullName evidence="10">MFS transporter</fullName>
    </recommendedName>
</protein>
<feature type="transmembrane region" description="Helical" evidence="7">
    <location>
        <begin position="495"/>
        <end position="517"/>
    </location>
</feature>
<keyword evidence="2" id="KW-1003">Cell membrane</keyword>
<proteinExistence type="predicted"/>
<feature type="transmembrane region" description="Helical" evidence="7">
    <location>
        <begin position="351"/>
        <end position="373"/>
    </location>
</feature>
<feature type="region of interest" description="Disordered" evidence="6">
    <location>
        <begin position="1"/>
        <end position="81"/>
    </location>
</feature>
<dbReference type="PANTHER" id="PTHR23513:SF18">
    <property type="entry name" value="INTEGRAL MEMBRANE PROTEIN"/>
    <property type="match status" value="1"/>
</dbReference>
<name>A0ABD6QKU3_MYCFO</name>
<keyword evidence="4 7" id="KW-1133">Transmembrane helix</keyword>
<feature type="transmembrane region" description="Helical" evidence="7">
    <location>
        <begin position="153"/>
        <end position="172"/>
    </location>
</feature>
<dbReference type="Proteomes" id="UP000187001">
    <property type="component" value="Unassembled WGS sequence"/>
</dbReference>
<gene>
    <name evidence="8" type="ORF">A5742_29345</name>
</gene>
<feature type="region of interest" description="Disordered" evidence="6">
    <location>
        <begin position="318"/>
        <end position="340"/>
    </location>
</feature>
<evidence type="ECO:0008006" key="10">
    <source>
        <dbReference type="Google" id="ProtNLM"/>
    </source>
</evidence>
<evidence type="ECO:0000256" key="1">
    <source>
        <dbReference type="ARBA" id="ARBA00004651"/>
    </source>
</evidence>
<evidence type="ECO:0000256" key="4">
    <source>
        <dbReference type="ARBA" id="ARBA00022989"/>
    </source>
</evidence>
<feature type="transmembrane region" description="Helical" evidence="7">
    <location>
        <begin position="184"/>
        <end position="202"/>
    </location>
</feature>
<feature type="transmembrane region" description="Helical" evidence="7">
    <location>
        <begin position="280"/>
        <end position="300"/>
    </location>
</feature>
<dbReference type="InterPro" id="IPR036259">
    <property type="entry name" value="MFS_trans_sf"/>
</dbReference>
<accession>A0ABD6QKU3</accession>
<feature type="transmembrane region" description="Helical" evidence="7">
    <location>
        <begin position="385"/>
        <end position="405"/>
    </location>
</feature>
<feature type="transmembrane region" description="Helical" evidence="7">
    <location>
        <begin position="122"/>
        <end position="147"/>
    </location>
</feature>
<keyword evidence="5 7" id="KW-0472">Membrane</keyword>
<comment type="caution">
    <text evidence="8">The sequence shown here is derived from an EMBL/GenBank/DDBJ whole genome shotgun (WGS) entry which is preliminary data.</text>
</comment>
<keyword evidence="3 7" id="KW-0812">Transmembrane</keyword>
<dbReference type="Pfam" id="PF07690">
    <property type="entry name" value="MFS_1"/>
    <property type="match status" value="1"/>
</dbReference>
<feature type="transmembrane region" description="Helical" evidence="7">
    <location>
        <begin position="254"/>
        <end position="274"/>
    </location>
</feature>
<dbReference type="InterPro" id="IPR011701">
    <property type="entry name" value="MFS"/>
</dbReference>
<feature type="region of interest" description="Disordered" evidence="6">
    <location>
        <begin position="539"/>
        <end position="559"/>
    </location>
</feature>
<dbReference type="Gene3D" id="1.20.1250.20">
    <property type="entry name" value="MFS general substrate transporter like domains"/>
    <property type="match status" value="1"/>
</dbReference>
<evidence type="ECO:0000256" key="2">
    <source>
        <dbReference type="ARBA" id="ARBA00022475"/>
    </source>
</evidence>
<reference evidence="8 9" key="1">
    <citation type="submission" date="2016-07" db="EMBL/GenBank/DDBJ databases">
        <authorList>
            <person name="Sutton G."/>
            <person name="Brinkac L."/>
            <person name="Sanka R."/>
            <person name="Adams M."/>
            <person name="Lau E."/>
            <person name="Kumar A."/>
            <person name="Macaden R."/>
        </authorList>
    </citation>
    <scope>NUCLEOTIDE SEQUENCE [LARGE SCALE GENOMIC DNA]</scope>
    <source>
        <strain evidence="8 9">GA-0871</strain>
    </source>
</reference>
<evidence type="ECO:0000256" key="5">
    <source>
        <dbReference type="ARBA" id="ARBA00023136"/>
    </source>
</evidence>
<dbReference type="PANTHER" id="PTHR23513">
    <property type="entry name" value="INTEGRAL MEMBRANE EFFLUX PROTEIN-RELATED"/>
    <property type="match status" value="1"/>
</dbReference>
<evidence type="ECO:0000256" key="3">
    <source>
        <dbReference type="ARBA" id="ARBA00022692"/>
    </source>
</evidence>
<dbReference type="GO" id="GO:0005886">
    <property type="term" value="C:plasma membrane"/>
    <property type="evidence" value="ECO:0007669"/>
    <property type="project" value="UniProtKB-SubCell"/>
</dbReference>
<evidence type="ECO:0000313" key="9">
    <source>
        <dbReference type="Proteomes" id="UP000187001"/>
    </source>
</evidence>
<dbReference type="SUPFAM" id="SSF103473">
    <property type="entry name" value="MFS general substrate transporter"/>
    <property type="match status" value="2"/>
</dbReference>